<name>A0A381ND89_9ZZZZ</name>
<proteinExistence type="predicted"/>
<dbReference type="PANTHER" id="PTHR47619">
    <property type="entry name" value="METALLO-HYDROLASE YYCJ-RELATED"/>
    <property type="match status" value="1"/>
</dbReference>
<dbReference type="AlphaFoldDB" id="A0A381ND89"/>
<dbReference type="InterPro" id="IPR001279">
    <property type="entry name" value="Metallo-B-lactamas"/>
</dbReference>
<organism evidence="2">
    <name type="scientific">marine metagenome</name>
    <dbReference type="NCBI Taxonomy" id="408172"/>
    <lineage>
        <taxon>unclassified sequences</taxon>
        <taxon>metagenomes</taxon>
        <taxon>ecological metagenomes</taxon>
    </lineage>
</organism>
<dbReference type="SUPFAM" id="SSF56281">
    <property type="entry name" value="Metallo-hydrolase/oxidoreductase"/>
    <property type="match status" value="1"/>
</dbReference>
<protein>
    <recommendedName>
        <fullName evidence="1">Metallo-beta-lactamase domain-containing protein</fullName>
    </recommendedName>
</protein>
<accession>A0A381ND89</accession>
<evidence type="ECO:0000259" key="1">
    <source>
        <dbReference type="SMART" id="SM00849"/>
    </source>
</evidence>
<dbReference type="SMART" id="SM00849">
    <property type="entry name" value="Lactamase_B"/>
    <property type="match status" value="1"/>
</dbReference>
<dbReference type="PANTHER" id="PTHR47619:SF1">
    <property type="entry name" value="EXODEOXYRIBONUCLEASE WALJ"/>
    <property type="match status" value="1"/>
</dbReference>
<dbReference type="InterPro" id="IPR052533">
    <property type="entry name" value="WalJ/YycJ-like"/>
</dbReference>
<reference evidence="2" key="1">
    <citation type="submission" date="2018-05" db="EMBL/GenBank/DDBJ databases">
        <authorList>
            <person name="Lanie J.A."/>
            <person name="Ng W.-L."/>
            <person name="Kazmierczak K.M."/>
            <person name="Andrzejewski T.M."/>
            <person name="Davidsen T.M."/>
            <person name="Wayne K.J."/>
            <person name="Tettelin H."/>
            <person name="Glass J.I."/>
            <person name="Rusch D."/>
            <person name="Podicherti R."/>
            <person name="Tsui H.-C.T."/>
            <person name="Winkler M.E."/>
        </authorList>
    </citation>
    <scope>NUCLEOTIDE SEQUENCE</scope>
</reference>
<feature type="domain" description="Metallo-beta-lactamase" evidence="1">
    <location>
        <begin position="9"/>
        <end position="185"/>
    </location>
</feature>
<dbReference type="EMBL" id="UINC01000279">
    <property type="protein sequence ID" value="SUZ52532.1"/>
    <property type="molecule type" value="Genomic_DNA"/>
</dbReference>
<dbReference type="Pfam" id="PF12706">
    <property type="entry name" value="Lactamase_B_2"/>
    <property type="match status" value="1"/>
</dbReference>
<evidence type="ECO:0000313" key="2">
    <source>
        <dbReference type="EMBL" id="SUZ52532.1"/>
    </source>
</evidence>
<sequence length="279" mass="30060">MTVLGSGSSGNATLISYQDEHVLLDAGLSYRALQERLEALNIAVEAITAIFVTHAHVDHVRSVASVSRRHGVPVYTTAGTRNAWGTPAGQIEHWKPLTAGKRTSRGALSFLPFTVPHDANETLAFRIDTPEGAIGFATDIGCVTSELVSRFQDCRVLIIESNHSVDLLRISPYGASLRSRIGSDQGHLSNEALAAFCAEHLGESVQCVVLSHLSRVNNTPAIAEMTCREALDQRGRADVQVLVTEQKRAAATIDMSTLPLPTEISKKLNVSGQPVLPFM</sequence>
<dbReference type="Gene3D" id="3.60.15.10">
    <property type="entry name" value="Ribonuclease Z/Hydroxyacylglutathione hydrolase-like"/>
    <property type="match status" value="1"/>
</dbReference>
<dbReference type="InterPro" id="IPR036866">
    <property type="entry name" value="RibonucZ/Hydroxyglut_hydro"/>
</dbReference>
<gene>
    <name evidence="2" type="ORF">METZ01_LOCUS5386</name>
</gene>